<evidence type="ECO:0000313" key="2">
    <source>
        <dbReference type="Proteomes" id="UP001732700"/>
    </source>
</evidence>
<evidence type="ECO:0000313" key="1">
    <source>
        <dbReference type="EnsemblPlants" id="AVESA.00010b.r2.3AG0408430.1.CDS.1"/>
    </source>
</evidence>
<name>A0ACD5VDS9_AVESA</name>
<reference evidence="1" key="1">
    <citation type="submission" date="2021-05" db="EMBL/GenBank/DDBJ databases">
        <authorList>
            <person name="Scholz U."/>
            <person name="Mascher M."/>
            <person name="Fiebig A."/>
        </authorList>
    </citation>
    <scope>NUCLEOTIDE SEQUENCE [LARGE SCALE GENOMIC DNA]</scope>
</reference>
<dbReference type="Proteomes" id="UP001732700">
    <property type="component" value="Chromosome 3A"/>
</dbReference>
<sequence length="203" mass="22488">MPGPFVSILVPLVDLGFLMLIKLILACWNVRGLGQRCKRDDVRVAIESFLPTIMCIQESKLSDISTFLASSFLPPSLRSFVFKPSDGSSGGIITAWDDNIVELLHHTIDDFSVTTTFSFRCDNLCFSIINVYGPCVHAQKPPFLASLEQIFASLANPVAVMGDFNLVRNPKDKSSDNFNSVEADLFNDFINNLGLLEIPLLDR</sequence>
<dbReference type="EnsemblPlants" id="AVESA.00010b.r2.3AG0408430.1">
    <property type="protein sequence ID" value="AVESA.00010b.r2.3AG0408430.1.CDS.1"/>
    <property type="gene ID" value="AVESA.00010b.r2.3AG0408430"/>
</dbReference>
<proteinExistence type="predicted"/>
<protein>
    <submittedName>
        <fullName evidence="1">Uncharacterized protein</fullName>
    </submittedName>
</protein>
<keyword evidence="2" id="KW-1185">Reference proteome</keyword>
<organism evidence="1 2">
    <name type="scientific">Avena sativa</name>
    <name type="common">Oat</name>
    <dbReference type="NCBI Taxonomy" id="4498"/>
    <lineage>
        <taxon>Eukaryota</taxon>
        <taxon>Viridiplantae</taxon>
        <taxon>Streptophyta</taxon>
        <taxon>Embryophyta</taxon>
        <taxon>Tracheophyta</taxon>
        <taxon>Spermatophyta</taxon>
        <taxon>Magnoliopsida</taxon>
        <taxon>Liliopsida</taxon>
        <taxon>Poales</taxon>
        <taxon>Poaceae</taxon>
        <taxon>BOP clade</taxon>
        <taxon>Pooideae</taxon>
        <taxon>Poodae</taxon>
        <taxon>Poeae</taxon>
        <taxon>Poeae Chloroplast Group 1 (Aveneae type)</taxon>
        <taxon>Aveninae</taxon>
        <taxon>Avena</taxon>
    </lineage>
</organism>
<reference evidence="1" key="2">
    <citation type="submission" date="2025-09" db="UniProtKB">
        <authorList>
            <consortium name="EnsemblPlants"/>
        </authorList>
    </citation>
    <scope>IDENTIFICATION</scope>
</reference>
<accession>A0ACD5VDS9</accession>